<dbReference type="RefSeq" id="WP_114647035.1">
    <property type="nucleotide sequence ID" value="NZ_QQNH01000039.1"/>
</dbReference>
<reference evidence="3" key="1">
    <citation type="submission" date="2018-07" db="EMBL/GenBank/DDBJ databases">
        <authorList>
            <person name="Liu B.-T."/>
            <person name="Du Z."/>
        </authorList>
    </citation>
    <scope>NUCLEOTIDE SEQUENCE [LARGE SCALE GENOMIC DNA]</scope>
    <source>
        <strain evidence="3">XYN52</strain>
    </source>
</reference>
<protein>
    <submittedName>
        <fullName evidence="2">Uncharacterized protein</fullName>
    </submittedName>
</protein>
<evidence type="ECO:0000313" key="3">
    <source>
        <dbReference type="Proteomes" id="UP000253759"/>
    </source>
</evidence>
<feature type="region of interest" description="Disordered" evidence="1">
    <location>
        <begin position="119"/>
        <end position="164"/>
    </location>
</feature>
<comment type="caution">
    <text evidence="2">The sequence shown here is derived from an EMBL/GenBank/DDBJ whole genome shotgun (WGS) entry which is preliminary data.</text>
</comment>
<proteinExistence type="predicted"/>
<sequence>MNPILSNAIAELEVVQSRLRDHRAACLSLQLDELEIKDFIARARRYERPTLSGQDDENLVGAEGTAQNASNSGDDSSKSNDLVTTPEYEPQPSPMAGKAAASIPPEVAAEPHPVAKAVDEATSGSAMSEPLAPASGPQEAEAASRVAGDRAPAATSERMDVTAGETAPTLYERVKAAHAEHPAMTAREIAELLDAPRSSVSVYLPKVKREAVNAALKADVAEVKEAPASLQAAKETLKDRIIACLAEHPDWSDFEIAAHLGARQTSVSGYISGHNMRQRPAIPERELPTAPEPRAGEEVVVLPEVLPNPLRREAKGTPVRRPNGVRFRLTDGKGNFLHMSGEKMTAGRAYAWVGTEAQLLNVRQRFPIALDLIEEVVE</sequence>
<dbReference type="Proteomes" id="UP000253759">
    <property type="component" value="Unassembled WGS sequence"/>
</dbReference>
<dbReference type="OrthoDB" id="9813793at2"/>
<evidence type="ECO:0000313" key="2">
    <source>
        <dbReference type="EMBL" id="RDE07714.1"/>
    </source>
</evidence>
<feature type="region of interest" description="Disordered" evidence="1">
    <location>
        <begin position="51"/>
        <end position="103"/>
    </location>
</feature>
<keyword evidence="3" id="KW-1185">Reference proteome</keyword>
<dbReference type="EMBL" id="QQNH01000039">
    <property type="protein sequence ID" value="RDE07714.1"/>
    <property type="molecule type" value="Genomic_DNA"/>
</dbReference>
<accession>A0A369VZ87</accession>
<organism evidence="2 3">
    <name type="scientific">Pelagibacterium lacus</name>
    <dbReference type="NCBI Taxonomy" id="2282655"/>
    <lineage>
        <taxon>Bacteria</taxon>
        <taxon>Pseudomonadati</taxon>
        <taxon>Pseudomonadota</taxon>
        <taxon>Alphaproteobacteria</taxon>
        <taxon>Hyphomicrobiales</taxon>
        <taxon>Devosiaceae</taxon>
        <taxon>Pelagibacterium</taxon>
    </lineage>
</organism>
<dbReference type="AlphaFoldDB" id="A0A369VZ87"/>
<gene>
    <name evidence="2" type="ORF">DVH29_15195</name>
</gene>
<evidence type="ECO:0000256" key="1">
    <source>
        <dbReference type="SAM" id="MobiDB-lite"/>
    </source>
</evidence>
<name>A0A369VZ87_9HYPH</name>